<evidence type="ECO:0000313" key="4">
    <source>
        <dbReference type="Proteomes" id="UP000634134"/>
    </source>
</evidence>
<protein>
    <submittedName>
        <fullName evidence="3">T9SS type A sorting domain-containing protein</fullName>
    </submittedName>
</protein>
<gene>
    <name evidence="3" type="ORF">IEE83_09350</name>
</gene>
<organism evidence="3 4">
    <name type="scientific">Dyadobacter subterraneus</name>
    <dbReference type="NCBI Taxonomy" id="2773304"/>
    <lineage>
        <taxon>Bacteria</taxon>
        <taxon>Pseudomonadati</taxon>
        <taxon>Bacteroidota</taxon>
        <taxon>Cytophagia</taxon>
        <taxon>Cytophagales</taxon>
        <taxon>Spirosomataceae</taxon>
        <taxon>Dyadobacter</taxon>
    </lineage>
</organism>
<accession>A0ABR9WAC5</accession>
<evidence type="ECO:0000313" key="3">
    <source>
        <dbReference type="EMBL" id="MBE9462084.1"/>
    </source>
</evidence>
<dbReference type="EMBL" id="JACYGY010000001">
    <property type="protein sequence ID" value="MBE9462084.1"/>
    <property type="molecule type" value="Genomic_DNA"/>
</dbReference>
<keyword evidence="1" id="KW-0732">Signal</keyword>
<feature type="domain" description="Secretion system C-terminal sorting" evidence="2">
    <location>
        <begin position="398"/>
        <end position="468"/>
    </location>
</feature>
<proteinExistence type="predicted"/>
<comment type="caution">
    <text evidence="3">The sequence shown here is derived from an EMBL/GenBank/DDBJ whole genome shotgun (WGS) entry which is preliminary data.</text>
</comment>
<sequence>MKKFYCLVLLAALFLIKISNANAALSQGDLAVIGMNGDFDDPTSTKRSFAVVALSSIAKDEVIYFTDRGWVNAFGSTSAHFVGSLANPPLAGTYTNEGTFQWKPSAIIPAGTVITFKIDLAARVVSGVKGDGIALPSAELSILPSTWTNINLTANPWPAGTGDQILIYQGTQSNPTFIYAFNNLRWSSSTNVANGWFTNPDSIEPTNFFPAYCELPTSLNTNCSLGFLTNPNNNTRYTNTIYNPTLTSGTKEVWLDDITNPAKWNNTTSGNTPYNFTQGFGSGEITFFNMGALPVSLARYFAKVEGGAVKLEWSTATETDNSHFEIEHSTDAKNFKMIGFIEANGSSSVRRDYTWYDNRPLNGTNYYRLVQIDYDGKTTKYGIKSLRFGPPTELSPYLYPNPAVETVTIPLSGKTSRVDLLDANGTLLRQLAIRENEINVIVPVNNLLMGTYFIRLHTEVGIISSKFVKF</sequence>
<dbReference type="InterPro" id="IPR026444">
    <property type="entry name" value="Secre_tail"/>
</dbReference>
<name>A0ABR9WAC5_9BACT</name>
<dbReference type="RefSeq" id="WP_194120313.1">
    <property type="nucleotide sequence ID" value="NZ_JACYGY010000001.1"/>
</dbReference>
<reference evidence="4" key="1">
    <citation type="submission" date="2023-07" db="EMBL/GenBank/DDBJ databases">
        <title>Dyadobacter sp. nov 'subterranea' isolated from contaminted grondwater.</title>
        <authorList>
            <person name="Szabo I."/>
            <person name="Al-Omari J."/>
            <person name="Szerdahelyi S.G."/>
            <person name="Rado J."/>
        </authorList>
    </citation>
    <scope>NUCLEOTIDE SEQUENCE [LARGE SCALE GENOMIC DNA]</scope>
    <source>
        <strain evidence="4">UP-52</strain>
    </source>
</reference>
<evidence type="ECO:0000256" key="1">
    <source>
        <dbReference type="SAM" id="SignalP"/>
    </source>
</evidence>
<keyword evidence="4" id="KW-1185">Reference proteome</keyword>
<feature type="signal peptide" evidence="1">
    <location>
        <begin position="1"/>
        <end position="23"/>
    </location>
</feature>
<dbReference type="Proteomes" id="UP000634134">
    <property type="component" value="Unassembled WGS sequence"/>
</dbReference>
<dbReference type="Pfam" id="PF18962">
    <property type="entry name" value="Por_Secre_tail"/>
    <property type="match status" value="1"/>
</dbReference>
<evidence type="ECO:0000259" key="2">
    <source>
        <dbReference type="Pfam" id="PF18962"/>
    </source>
</evidence>
<dbReference type="NCBIfam" id="TIGR04183">
    <property type="entry name" value="Por_Secre_tail"/>
    <property type="match status" value="1"/>
</dbReference>
<feature type="chain" id="PRO_5046111426" evidence="1">
    <location>
        <begin position="24"/>
        <end position="470"/>
    </location>
</feature>